<evidence type="ECO:0000256" key="1">
    <source>
        <dbReference type="ARBA" id="ARBA00001974"/>
    </source>
</evidence>
<keyword evidence="6" id="KW-0408">Iron</keyword>
<dbReference type="CDD" id="cd00207">
    <property type="entry name" value="fer2"/>
    <property type="match status" value="1"/>
</dbReference>
<dbReference type="Pfam" id="PF00175">
    <property type="entry name" value="NAD_binding_1"/>
    <property type="match status" value="1"/>
</dbReference>
<dbReference type="InterPro" id="IPR039261">
    <property type="entry name" value="FNR_nucleotide-bd"/>
</dbReference>
<dbReference type="Proteomes" id="UP001501842">
    <property type="component" value="Unassembled WGS sequence"/>
</dbReference>
<evidence type="ECO:0000256" key="2">
    <source>
        <dbReference type="ARBA" id="ARBA00022630"/>
    </source>
</evidence>
<dbReference type="InterPro" id="IPR036010">
    <property type="entry name" value="2Fe-2S_ferredoxin-like_sf"/>
</dbReference>
<keyword evidence="5" id="KW-0560">Oxidoreductase</keyword>
<evidence type="ECO:0000259" key="9">
    <source>
        <dbReference type="PROSITE" id="PS51384"/>
    </source>
</evidence>
<organism evidence="10 11">
    <name type="scientific">Actinocorallia aurantiaca</name>
    <dbReference type="NCBI Taxonomy" id="46204"/>
    <lineage>
        <taxon>Bacteria</taxon>
        <taxon>Bacillati</taxon>
        <taxon>Actinomycetota</taxon>
        <taxon>Actinomycetes</taxon>
        <taxon>Streptosporangiales</taxon>
        <taxon>Thermomonosporaceae</taxon>
        <taxon>Actinocorallia</taxon>
    </lineage>
</organism>
<dbReference type="Pfam" id="PF00111">
    <property type="entry name" value="Fer2"/>
    <property type="match status" value="1"/>
</dbReference>
<dbReference type="InterPro" id="IPR017927">
    <property type="entry name" value="FAD-bd_FR_type"/>
</dbReference>
<proteinExistence type="predicted"/>
<evidence type="ECO:0000256" key="6">
    <source>
        <dbReference type="ARBA" id="ARBA00023004"/>
    </source>
</evidence>
<keyword evidence="11" id="KW-1185">Reference proteome</keyword>
<dbReference type="Gene3D" id="2.40.30.10">
    <property type="entry name" value="Translation factors"/>
    <property type="match status" value="1"/>
</dbReference>
<keyword evidence="7" id="KW-0411">Iron-sulfur</keyword>
<dbReference type="RefSeq" id="WP_344456362.1">
    <property type="nucleotide sequence ID" value="NZ_BAAATZ010000033.1"/>
</dbReference>
<keyword evidence="3" id="KW-0001">2Fe-2S</keyword>
<keyword evidence="2" id="KW-0285">Flavoprotein</keyword>
<dbReference type="SUPFAM" id="SSF52343">
    <property type="entry name" value="Ferredoxin reductase-like, C-terminal NADP-linked domain"/>
    <property type="match status" value="1"/>
</dbReference>
<dbReference type="EMBL" id="BAAATZ010000033">
    <property type="protein sequence ID" value="GAA2736695.1"/>
    <property type="molecule type" value="Genomic_DNA"/>
</dbReference>
<accession>A0ABP6H460</accession>
<evidence type="ECO:0000256" key="3">
    <source>
        <dbReference type="ARBA" id="ARBA00022714"/>
    </source>
</evidence>
<dbReference type="InterPro" id="IPR001041">
    <property type="entry name" value="2Fe-2S_ferredoxin-type"/>
</dbReference>
<evidence type="ECO:0000259" key="8">
    <source>
        <dbReference type="PROSITE" id="PS51085"/>
    </source>
</evidence>
<dbReference type="CDD" id="cd06185">
    <property type="entry name" value="PDR_like"/>
    <property type="match status" value="1"/>
</dbReference>
<dbReference type="PROSITE" id="PS51384">
    <property type="entry name" value="FAD_FR"/>
    <property type="match status" value="1"/>
</dbReference>
<dbReference type="SUPFAM" id="SSF54292">
    <property type="entry name" value="2Fe-2S ferredoxin-like"/>
    <property type="match status" value="1"/>
</dbReference>
<dbReference type="PANTHER" id="PTHR47354:SF1">
    <property type="entry name" value="CARNITINE MONOOXYGENASE REDUCTASE SUBUNIT"/>
    <property type="match status" value="1"/>
</dbReference>
<dbReference type="PANTHER" id="PTHR47354">
    <property type="entry name" value="NADH OXIDOREDUCTASE HCR"/>
    <property type="match status" value="1"/>
</dbReference>
<comment type="cofactor">
    <cofactor evidence="1">
        <name>FAD</name>
        <dbReference type="ChEBI" id="CHEBI:57692"/>
    </cofactor>
</comment>
<feature type="domain" description="2Fe-2S ferredoxin-type" evidence="8">
    <location>
        <begin position="237"/>
        <end position="322"/>
    </location>
</feature>
<dbReference type="Gene3D" id="3.40.50.80">
    <property type="entry name" value="Nucleotide-binding domain of ferredoxin-NADP reductase (FNR) module"/>
    <property type="match status" value="1"/>
</dbReference>
<dbReference type="PROSITE" id="PS00197">
    <property type="entry name" value="2FE2S_FER_1"/>
    <property type="match status" value="1"/>
</dbReference>
<sequence>MTLRASQAGPSFDAVIERKETVADGVVELVMRTHDGADLPVWEPGSHIDLVFGDGLVRQYSLCGEPGDRRSIRVAVLRAPDGRGGSAFVHDRLAVGDAITLRGPRNNFRLVDADRYLFVAGGIGITPLLPMLRSVNARSVPWRLAYGGRTRASMAYADDLMKDHPGSVEILPEDETGLLPLDRILRDADDRTAVYCCGPEPLLSAVEQMCARFSIGNLNVERFAPRADAEAAPTTSFEIELFSSGRTLQVGPDESILDVLERAGVPVDSSCREGTCATCETGVVAGVPDHRDAVLNESERSENKTMMICVSRCQGLRLVLDV</sequence>
<protein>
    <submittedName>
        <fullName evidence="10">PDR/VanB family oxidoreductase</fullName>
    </submittedName>
</protein>
<keyword evidence="4" id="KW-0479">Metal-binding</keyword>
<dbReference type="PRINTS" id="PR00409">
    <property type="entry name" value="PHDIOXRDTASE"/>
</dbReference>
<evidence type="ECO:0000313" key="10">
    <source>
        <dbReference type="EMBL" id="GAA2736695.1"/>
    </source>
</evidence>
<dbReference type="Gene3D" id="3.10.20.30">
    <property type="match status" value="1"/>
</dbReference>
<evidence type="ECO:0000256" key="7">
    <source>
        <dbReference type="ARBA" id="ARBA00023014"/>
    </source>
</evidence>
<dbReference type="InterPro" id="IPR012675">
    <property type="entry name" value="Beta-grasp_dom_sf"/>
</dbReference>
<name>A0ABP6H460_9ACTN</name>
<evidence type="ECO:0000256" key="4">
    <source>
        <dbReference type="ARBA" id="ARBA00022723"/>
    </source>
</evidence>
<dbReference type="InterPro" id="IPR017938">
    <property type="entry name" value="Riboflavin_synthase-like_b-brl"/>
</dbReference>
<reference evidence="11" key="1">
    <citation type="journal article" date="2019" name="Int. J. Syst. Evol. Microbiol.">
        <title>The Global Catalogue of Microorganisms (GCM) 10K type strain sequencing project: providing services to taxonomists for standard genome sequencing and annotation.</title>
        <authorList>
            <consortium name="The Broad Institute Genomics Platform"/>
            <consortium name="The Broad Institute Genome Sequencing Center for Infectious Disease"/>
            <person name="Wu L."/>
            <person name="Ma J."/>
        </authorList>
    </citation>
    <scope>NUCLEOTIDE SEQUENCE [LARGE SCALE GENOMIC DNA]</scope>
    <source>
        <strain evidence="11">JCM 8201</strain>
    </source>
</reference>
<dbReference type="InterPro" id="IPR006058">
    <property type="entry name" value="2Fe2S_fd_BS"/>
</dbReference>
<gene>
    <name evidence="10" type="ORF">GCM10010439_64440</name>
</gene>
<dbReference type="InterPro" id="IPR001433">
    <property type="entry name" value="OxRdtase_FAD/NAD-bd"/>
</dbReference>
<comment type="caution">
    <text evidence="10">The sequence shown here is derived from an EMBL/GenBank/DDBJ whole genome shotgun (WGS) entry which is preliminary data.</text>
</comment>
<evidence type="ECO:0000313" key="11">
    <source>
        <dbReference type="Proteomes" id="UP001501842"/>
    </source>
</evidence>
<dbReference type="SUPFAM" id="SSF63380">
    <property type="entry name" value="Riboflavin synthase domain-like"/>
    <property type="match status" value="1"/>
</dbReference>
<feature type="domain" description="FAD-binding FR-type" evidence="9">
    <location>
        <begin position="9"/>
        <end position="111"/>
    </location>
</feature>
<dbReference type="PROSITE" id="PS51085">
    <property type="entry name" value="2FE2S_FER_2"/>
    <property type="match status" value="1"/>
</dbReference>
<evidence type="ECO:0000256" key="5">
    <source>
        <dbReference type="ARBA" id="ARBA00023002"/>
    </source>
</evidence>
<dbReference type="InterPro" id="IPR050415">
    <property type="entry name" value="MRET"/>
</dbReference>